<proteinExistence type="predicted"/>
<dbReference type="SUPFAM" id="SSF55681">
    <property type="entry name" value="Class II aaRS and biotin synthetases"/>
    <property type="match status" value="1"/>
</dbReference>
<dbReference type="GO" id="GO:0005737">
    <property type="term" value="C:cytoplasm"/>
    <property type="evidence" value="ECO:0007669"/>
    <property type="project" value="TreeGrafter"/>
</dbReference>
<dbReference type="InterPro" id="IPR004408">
    <property type="entry name" value="Biotin_CoA_COase_ligase"/>
</dbReference>
<dbReference type="NCBIfam" id="TIGR00121">
    <property type="entry name" value="birA_ligase"/>
    <property type="match status" value="1"/>
</dbReference>
<evidence type="ECO:0000256" key="1">
    <source>
        <dbReference type="ARBA" id="ARBA00022598"/>
    </source>
</evidence>
<dbReference type="Gene3D" id="3.30.930.10">
    <property type="entry name" value="Bira Bifunctional Protein, Domain 2"/>
    <property type="match status" value="1"/>
</dbReference>
<dbReference type="EMBL" id="SMGG01000004">
    <property type="protein sequence ID" value="TCK60636.1"/>
    <property type="molecule type" value="Genomic_DNA"/>
</dbReference>
<dbReference type="Pfam" id="PF03099">
    <property type="entry name" value="BPL_LplA_LipB"/>
    <property type="match status" value="1"/>
</dbReference>
<dbReference type="PROSITE" id="PS51733">
    <property type="entry name" value="BPL_LPL_CATALYTIC"/>
    <property type="match status" value="1"/>
</dbReference>
<name>A0A4R1K8H3_9BACT</name>
<evidence type="ECO:0000259" key="2">
    <source>
        <dbReference type="PROSITE" id="PS51733"/>
    </source>
</evidence>
<protein>
    <submittedName>
        <fullName evidence="3">BirA family biotin operon repressor/biotin-[acetyl-CoA-carboxylase] ligase</fullName>
    </submittedName>
</protein>
<dbReference type="GO" id="GO:0004077">
    <property type="term" value="F:biotin--[biotin carboxyl-carrier protein] ligase activity"/>
    <property type="evidence" value="ECO:0007669"/>
    <property type="project" value="InterPro"/>
</dbReference>
<dbReference type="CDD" id="cd16442">
    <property type="entry name" value="BPL"/>
    <property type="match status" value="1"/>
</dbReference>
<keyword evidence="4" id="KW-1185">Reference proteome</keyword>
<feature type="domain" description="BPL/LPL catalytic" evidence="2">
    <location>
        <begin position="2"/>
        <end position="185"/>
    </location>
</feature>
<reference evidence="3 4" key="1">
    <citation type="submission" date="2019-03" db="EMBL/GenBank/DDBJ databases">
        <title>Genomic Encyclopedia of Type Strains, Phase IV (KMG-IV): sequencing the most valuable type-strain genomes for metagenomic binning, comparative biology and taxonomic classification.</title>
        <authorList>
            <person name="Goeker M."/>
        </authorList>
    </citation>
    <scope>NUCLEOTIDE SEQUENCE [LARGE SCALE GENOMIC DNA]</scope>
    <source>
        <strain evidence="3 4">DSM 24984</strain>
    </source>
</reference>
<dbReference type="PANTHER" id="PTHR12835:SF5">
    <property type="entry name" value="BIOTIN--PROTEIN LIGASE"/>
    <property type="match status" value="1"/>
</dbReference>
<dbReference type="AlphaFoldDB" id="A0A4R1K8H3"/>
<dbReference type="InterPro" id="IPR004143">
    <property type="entry name" value="BPL_LPL_catalytic"/>
</dbReference>
<evidence type="ECO:0000313" key="4">
    <source>
        <dbReference type="Proteomes" id="UP000294614"/>
    </source>
</evidence>
<evidence type="ECO:0000313" key="3">
    <source>
        <dbReference type="EMBL" id="TCK60636.1"/>
    </source>
</evidence>
<organism evidence="3 4">
    <name type="scientific">Seleniivibrio woodruffii</name>
    <dbReference type="NCBI Taxonomy" id="1078050"/>
    <lineage>
        <taxon>Bacteria</taxon>
        <taxon>Pseudomonadati</taxon>
        <taxon>Deferribacterota</taxon>
        <taxon>Deferribacteres</taxon>
        <taxon>Deferribacterales</taxon>
        <taxon>Geovibrionaceae</taxon>
        <taxon>Seleniivibrio</taxon>
    </lineage>
</organism>
<sequence>MFDTKLYEGFRGKHSTIVALETVDSTNAYAVSNDLPPFAVVTAESQTAGRGRSGRKWHSAEGLNLYFSIVLNDIEPQKLLPMNIFAGYILADTLKDIADVKIKWPNDIIAEGKKLAGILMETSFSGGKLEKAVLGIGLNVNIEDFPEDIAWMATSLKKISGRNFIREEILASFMNNLEEKYDDFITGRINLINLWPFYSAFLDKKISLHKDGVKTEYTERGIDAFGCLLAENAYGRPETIVTGDIGYDFCR</sequence>
<dbReference type="Proteomes" id="UP000294614">
    <property type="component" value="Unassembled WGS sequence"/>
</dbReference>
<dbReference type="InterPro" id="IPR045864">
    <property type="entry name" value="aa-tRNA-synth_II/BPL/LPL"/>
</dbReference>
<dbReference type="RefSeq" id="WP_132873484.1">
    <property type="nucleotide sequence ID" value="NZ_SMGG01000004.1"/>
</dbReference>
<dbReference type="PANTHER" id="PTHR12835">
    <property type="entry name" value="BIOTIN PROTEIN LIGASE"/>
    <property type="match status" value="1"/>
</dbReference>
<gene>
    <name evidence="3" type="ORF">C8D98_1514</name>
</gene>
<dbReference type="OrthoDB" id="9807064at2"/>
<keyword evidence="1 3" id="KW-0436">Ligase</keyword>
<accession>A0A4R1K8H3</accession>
<comment type="caution">
    <text evidence="3">The sequence shown here is derived from an EMBL/GenBank/DDBJ whole genome shotgun (WGS) entry which is preliminary data.</text>
</comment>